<feature type="transmembrane region" description="Helical" evidence="1">
    <location>
        <begin position="215"/>
        <end position="238"/>
    </location>
</feature>
<gene>
    <name evidence="2" type="ORF">HLH48_12650</name>
</gene>
<keyword evidence="1" id="KW-0812">Transmembrane</keyword>
<feature type="transmembrane region" description="Helical" evidence="1">
    <location>
        <begin position="73"/>
        <end position="95"/>
    </location>
</feature>
<proteinExistence type="predicted"/>
<evidence type="ECO:0000256" key="1">
    <source>
        <dbReference type="SAM" id="Phobius"/>
    </source>
</evidence>
<dbReference type="PANTHER" id="PTHR43044">
    <property type="match status" value="1"/>
</dbReference>
<name>A0A7W4IDX7_9PROT</name>
<protein>
    <recommendedName>
        <fullName evidence="4">Quinol:cytochrome c oxidoreductase quinone-binding subunit 2</fullName>
    </recommendedName>
</protein>
<reference evidence="2 3" key="1">
    <citation type="submission" date="2020-04" db="EMBL/GenBank/DDBJ databases">
        <title>Description of novel Gluconacetobacter.</title>
        <authorList>
            <person name="Sombolestani A."/>
        </authorList>
    </citation>
    <scope>NUCLEOTIDE SEQUENCE [LARGE SCALE GENOMIC DNA]</scope>
    <source>
        <strain evidence="2 3">LMG 19747</strain>
    </source>
</reference>
<evidence type="ECO:0008006" key="4">
    <source>
        <dbReference type="Google" id="ProtNLM"/>
    </source>
</evidence>
<dbReference type="PANTHER" id="PTHR43044:SF1">
    <property type="entry name" value="QUINOL:CYTOCHROME C OXIDOREDUCTASE QUINONE-BINDING SUBUNIT 2"/>
    <property type="match status" value="1"/>
</dbReference>
<feature type="transmembrane region" description="Helical" evidence="1">
    <location>
        <begin position="12"/>
        <end position="32"/>
    </location>
</feature>
<evidence type="ECO:0000313" key="3">
    <source>
        <dbReference type="Proteomes" id="UP000589085"/>
    </source>
</evidence>
<organism evidence="2 3">
    <name type="scientific">Gluconacetobacter sacchari</name>
    <dbReference type="NCBI Taxonomy" id="92759"/>
    <lineage>
        <taxon>Bacteria</taxon>
        <taxon>Pseudomonadati</taxon>
        <taxon>Pseudomonadota</taxon>
        <taxon>Alphaproteobacteria</taxon>
        <taxon>Acetobacterales</taxon>
        <taxon>Acetobacteraceae</taxon>
        <taxon>Gluconacetobacter</taxon>
    </lineage>
</organism>
<accession>A0A7W4IDX7</accession>
<feature type="transmembrane region" description="Helical" evidence="1">
    <location>
        <begin position="315"/>
        <end position="336"/>
    </location>
</feature>
<feature type="transmembrane region" description="Helical" evidence="1">
    <location>
        <begin position="148"/>
        <end position="167"/>
    </location>
</feature>
<sequence>MIRTRLRIEGAAWAIAALAGVAVLAGLVWMPHAVYRPWLGACAGWLGWPLGSMALILTHALTGGRWGEILLPALRAGVATLPLGVPALAVLLAGAGDLYPWLNEGVAAHLANRFYLNPPFALLRIALYAAIWGVLGVLCLRGQGLARIAPAGLILLALTFSFASIDLTESLDPGFSSSAYGLIAAAGAGLLALALATLLVLLAGPPRTERRALRVLARLLLGLTVLWAYLDFMQFLIIWQSDLPVEAAWYGPRLHGRWGAVAVGIVLLHFLLPFALLMLAPLQVRRPAVLGAAGLLVVMEVTRNLWLVLPGTASVSILLTLASLSVFAAAGAALCIRAMRREVSHG</sequence>
<keyword evidence="1" id="KW-0472">Membrane</keyword>
<keyword evidence="1" id="KW-1133">Transmembrane helix</keyword>
<dbReference type="EMBL" id="JABEQJ010000015">
    <property type="protein sequence ID" value="MBB2161012.1"/>
    <property type="molecule type" value="Genomic_DNA"/>
</dbReference>
<feature type="transmembrane region" description="Helical" evidence="1">
    <location>
        <begin position="121"/>
        <end position="141"/>
    </location>
</feature>
<dbReference type="Proteomes" id="UP000589085">
    <property type="component" value="Unassembled WGS sequence"/>
</dbReference>
<dbReference type="AlphaFoldDB" id="A0A7W4IDX7"/>
<feature type="transmembrane region" description="Helical" evidence="1">
    <location>
        <begin position="258"/>
        <end position="280"/>
    </location>
</feature>
<dbReference type="RefSeq" id="WP_182997869.1">
    <property type="nucleotide sequence ID" value="NZ_JABEQJ010000015.1"/>
</dbReference>
<feature type="transmembrane region" description="Helical" evidence="1">
    <location>
        <begin position="38"/>
        <end position="61"/>
    </location>
</feature>
<comment type="caution">
    <text evidence="2">The sequence shown here is derived from an EMBL/GenBank/DDBJ whole genome shotgun (WGS) entry which is preliminary data.</text>
</comment>
<evidence type="ECO:0000313" key="2">
    <source>
        <dbReference type="EMBL" id="MBB2161012.1"/>
    </source>
</evidence>
<feature type="transmembrane region" description="Helical" evidence="1">
    <location>
        <begin position="179"/>
        <end position="203"/>
    </location>
</feature>
<feature type="transmembrane region" description="Helical" evidence="1">
    <location>
        <begin position="287"/>
        <end position="309"/>
    </location>
</feature>